<dbReference type="Proteomes" id="UP000258927">
    <property type="component" value="Chromosome"/>
</dbReference>
<organism evidence="2 3">
    <name type="scientific">Maritalea myrionectae</name>
    <dbReference type="NCBI Taxonomy" id="454601"/>
    <lineage>
        <taxon>Bacteria</taxon>
        <taxon>Pseudomonadati</taxon>
        <taxon>Pseudomonadota</taxon>
        <taxon>Alphaproteobacteria</taxon>
        <taxon>Hyphomicrobiales</taxon>
        <taxon>Devosiaceae</taxon>
        <taxon>Maritalea</taxon>
    </lineage>
</organism>
<protein>
    <recommendedName>
        <fullName evidence="4">Bacteriocin</fullName>
    </recommendedName>
</protein>
<dbReference type="EMBL" id="CP021330">
    <property type="protein sequence ID" value="AVX03767.1"/>
    <property type="molecule type" value="Genomic_DNA"/>
</dbReference>
<name>A0A2R4MCL8_9HYPH</name>
<evidence type="ECO:0008006" key="4">
    <source>
        <dbReference type="Google" id="ProtNLM"/>
    </source>
</evidence>
<evidence type="ECO:0000313" key="2">
    <source>
        <dbReference type="EMBL" id="AVX03767.1"/>
    </source>
</evidence>
<gene>
    <name evidence="2" type="ORF">MXMO3_01236</name>
</gene>
<reference evidence="2 3" key="1">
    <citation type="submission" date="2017-05" db="EMBL/GenBank/DDBJ databases">
        <title>Genome Analysis of Maritalea myrionectae HL2708#5.</title>
        <authorList>
            <consortium name="Cotde Inc.-PKNU"/>
            <person name="Jang D."/>
            <person name="Oh H.-M."/>
        </authorList>
    </citation>
    <scope>NUCLEOTIDE SEQUENCE [LARGE SCALE GENOMIC DNA]</scope>
    <source>
        <strain evidence="2 3">HL2708#5</strain>
    </source>
</reference>
<keyword evidence="1" id="KW-0732">Signal</keyword>
<feature type="signal peptide" evidence="1">
    <location>
        <begin position="1"/>
        <end position="25"/>
    </location>
</feature>
<evidence type="ECO:0000313" key="3">
    <source>
        <dbReference type="Proteomes" id="UP000258927"/>
    </source>
</evidence>
<accession>A0A2R4MCL8</accession>
<sequence>MSKFHLFYAAPFLLFMAGALSVAQADEAKLSATEVEALMSGNSIWGTFPDGVTEYKQNNHPDGIAVVVVKDDIIRNIPWSVKDDGGVGQYCEDWSAEGWGEFCYHVTRADPNMPTFITPDGSANQNHWAEGYVDLNFD</sequence>
<dbReference type="AlphaFoldDB" id="A0A2R4MCL8"/>
<dbReference type="KEGG" id="mmyr:MXMO3_01236"/>
<proteinExistence type="predicted"/>
<evidence type="ECO:0000256" key="1">
    <source>
        <dbReference type="SAM" id="SignalP"/>
    </source>
</evidence>
<dbReference type="RefSeq" id="WP_117395290.1">
    <property type="nucleotide sequence ID" value="NZ_CP021330.1"/>
</dbReference>
<keyword evidence="3" id="KW-1185">Reference proteome</keyword>
<feature type="chain" id="PRO_5015352184" description="Bacteriocin" evidence="1">
    <location>
        <begin position="26"/>
        <end position="138"/>
    </location>
</feature>